<proteinExistence type="predicted"/>
<comment type="caution">
    <text evidence="1">The sequence shown here is derived from an EMBL/GenBank/DDBJ whole genome shotgun (WGS) entry which is preliminary data.</text>
</comment>
<gene>
    <name evidence="1" type="ORF">AKJ41_03315</name>
</gene>
<keyword evidence="2" id="KW-1185">Reference proteome</keyword>
<evidence type="ECO:0000313" key="2">
    <source>
        <dbReference type="Proteomes" id="UP000070344"/>
    </source>
</evidence>
<reference evidence="1 2" key="1">
    <citation type="journal article" date="2016" name="Sci. Rep.">
        <title>Metabolic traits of an uncultured archaeal lineage -MSBL1- from brine pools of the Red Sea.</title>
        <authorList>
            <person name="Mwirichia R."/>
            <person name="Alam I."/>
            <person name="Rashid M."/>
            <person name="Vinu M."/>
            <person name="Ba-Alawi W."/>
            <person name="Anthony Kamau A."/>
            <person name="Kamanda Ngugi D."/>
            <person name="Goker M."/>
            <person name="Klenk H.P."/>
            <person name="Bajic V."/>
            <person name="Stingl U."/>
        </authorList>
    </citation>
    <scope>NUCLEOTIDE SEQUENCE [LARGE SCALE GENOMIC DNA]</scope>
    <source>
        <strain evidence="1">SCGC-AAA259O05</strain>
    </source>
</reference>
<evidence type="ECO:0000313" key="1">
    <source>
        <dbReference type="EMBL" id="KXB00951.1"/>
    </source>
</evidence>
<organism evidence="1 2">
    <name type="scientific">candidate division MSBL1 archaeon SCGC-AAA259O05</name>
    <dbReference type="NCBI Taxonomy" id="1698271"/>
    <lineage>
        <taxon>Archaea</taxon>
        <taxon>Methanobacteriati</taxon>
        <taxon>Methanobacteriota</taxon>
        <taxon>candidate division MSBL1</taxon>
    </lineage>
</organism>
<dbReference type="Proteomes" id="UP000070344">
    <property type="component" value="Unassembled WGS sequence"/>
</dbReference>
<accession>A0A133V3D8</accession>
<evidence type="ECO:0008006" key="3">
    <source>
        <dbReference type="Google" id="ProtNLM"/>
    </source>
</evidence>
<protein>
    <recommendedName>
        <fullName evidence="3">Replication protein</fullName>
    </recommendedName>
</protein>
<sequence length="220" mass="26124">MVRKDVGRVRLKSVSEEDFSSCVDSVVWIMCEECGYKHYVPIRCGRRTCPDCAFYRFLEMKEKYKRFKNPRNAKFLTLTLKRSWDLEDLIERAIDCFKKLRRRKIFRKVKGGFYSIEVKPPTAEGWFVHIHAVISGPFIPEGKISEEWKDLTGDSYIVKITDARFRKNIVYYVLGYTSNKAKIKETWKGVPEWRKEKFEEAVKNRRLIQPALVGNTWDEF</sequence>
<dbReference type="EMBL" id="LHXV01000035">
    <property type="protein sequence ID" value="KXB00951.1"/>
    <property type="molecule type" value="Genomic_DNA"/>
</dbReference>
<name>A0A133V3D8_9EURY</name>
<dbReference type="AlphaFoldDB" id="A0A133V3D8"/>